<evidence type="ECO:0000256" key="3">
    <source>
        <dbReference type="ARBA" id="ARBA00022552"/>
    </source>
</evidence>
<evidence type="ECO:0000259" key="6">
    <source>
        <dbReference type="Pfam" id="PF01782"/>
    </source>
</evidence>
<comment type="caution">
    <text evidence="8">The sequence shown here is derived from an EMBL/GenBank/DDBJ whole genome shotgun (WGS) entry which is preliminary data.</text>
</comment>
<comment type="similarity">
    <text evidence="5">Belongs to the RimM family.</text>
</comment>
<dbReference type="HAMAP" id="MF_00014">
    <property type="entry name" value="Ribosome_mat_RimM"/>
    <property type="match status" value="1"/>
</dbReference>
<dbReference type="EMBL" id="AZGA01000001">
    <property type="protein sequence ID" value="KRM36826.1"/>
    <property type="molecule type" value="Genomic_DNA"/>
</dbReference>
<dbReference type="InterPro" id="IPR056792">
    <property type="entry name" value="PRC_RimM"/>
</dbReference>
<evidence type="ECO:0000256" key="1">
    <source>
        <dbReference type="ARBA" id="ARBA00022490"/>
    </source>
</evidence>
<comment type="subcellular location">
    <subcellularLocation>
        <location evidence="5">Cytoplasm</location>
    </subcellularLocation>
</comment>
<dbReference type="GO" id="GO:0005737">
    <property type="term" value="C:cytoplasm"/>
    <property type="evidence" value="ECO:0007669"/>
    <property type="project" value="UniProtKB-SubCell"/>
</dbReference>
<evidence type="ECO:0000313" key="9">
    <source>
        <dbReference type="Proteomes" id="UP000051236"/>
    </source>
</evidence>
<protein>
    <recommendedName>
        <fullName evidence="5">Ribosome maturation factor RimM</fullName>
    </recommendedName>
</protein>
<name>X0PGQ1_9LACO</name>
<dbReference type="GO" id="GO:0042274">
    <property type="term" value="P:ribosomal small subunit biogenesis"/>
    <property type="evidence" value="ECO:0007669"/>
    <property type="project" value="UniProtKB-UniRule"/>
</dbReference>
<evidence type="ECO:0000313" key="8">
    <source>
        <dbReference type="EMBL" id="KRM36826.1"/>
    </source>
</evidence>
<organism evidence="8 9">
    <name type="scientific">Agrilactobacillus composti DSM 18527 = JCM 14202</name>
    <dbReference type="NCBI Taxonomy" id="1423734"/>
    <lineage>
        <taxon>Bacteria</taxon>
        <taxon>Bacillati</taxon>
        <taxon>Bacillota</taxon>
        <taxon>Bacilli</taxon>
        <taxon>Lactobacillales</taxon>
        <taxon>Lactobacillaceae</taxon>
        <taxon>Agrilactobacillus</taxon>
    </lineage>
</organism>
<feature type="domain" description="Ribosome maturation factor RimM PRC barrel" evidence="7">
    <location>
        <begin position="104"/>
        <end position="173"/>
    </location>
</feature>
<dbReference type="GO" id="GO:0043022">
    <property type="term" value="F:ribosome binding"/>
    <property type="evidence" value="ECO:0007669"/>
    <property type="project" value="InterPro"/>
</dbReference>
<dbReference type="AlphaFoldDB" id="X0PGQ1"/>
<dbReference type="SUPFAM" id="SSF50447">
    <property type="entry name" value="Translation proteins"/>
    <property type="match status" value="1"/>
</dbReference>
<reference evidence="8 9" key="1">
    <citation type="journal article" date="2015" name="Genome Announc.">
        <title>Expanding the biotechnology potential of lactobacilli through comparative genomics of 213 strains and associated genera.</title>
        <authorList>
            <person name="Sun Z."/>
            <person name="Harris H.M."/>
            <person name="McCann A."/>
            <person name="Guo C."/>
            <person name="Argimon S."/>
            <person name="Zhang W."/>
            <person name="Yang X."/>
            <person name="Jeffery I.B."/>
            <person name="Cooney J.C."/>
            <person name="Kagawa T.F."/>
            <person name="Liu W."/>
            <person name="Song Y."/>
            <person name="Salvetti E."/>
            <person name="Wrobel A."/>
            <person name="Rasinkangas P."/>
            <person name="Parkhill J."/>
            <person name="Rea M.C."/>
            <person name="O'Sullivan O."/>
            <person name="Ritari J."/>
            <person name="Douillard F.P."/>
            <person name="Paul Ross R."/>
            <person name="Yang R."/>
            <person name="Briner A.E."/>
            <person name="Felis G.E."/>
            <person name="de Vos W.M."/>
            <person name="Barrangou R."/>
            <person name="Klaenhammer T.R."/>
            <person name="Caufield P.W."/>
            <person name="Cui Y."/>
            <person name="Zhang H."/>
            <person name="O'Toole P.W."/>
        </authorList>
    </citation>
    <scope>NUCLEOTIDE SEQUENCE [LARGE SCALE GENOMIC DNA]</scope>
    <source>
        <strain evidence="8 9">DSM 18527</strain>
    </source>
</reference>
<dbReference type="OrthoDB" id="9810331at2"/>
<dbReference type="STRING" id="1423734.FC83_GL002230"/>
<keyword evidence="2 5" id="KW-0690">Ribosome biogenesis</keyword>
<dbReference type="InterPro" id="IPR009000">
    <property type="entry name" value="Transl_B-barrel_sf"/>
</dbReference>
<dbReference type="Proteomes" id="UP000051236">
    <property type="component" value="Unassembled WGS sequence"/>
</dbReference>
<dbReference type="PATRIC" id="fig|1423734.3.peg.2253"/>
<dbReference type="Pfam" id="PF24986">
    <property type="entry name" value="PRC_RimM"/>
    <property type="match status" value="1"/>
</dbReference>
<comment type="domain">
    <text evidence="5">The PRC barrel domain binds ribosomal protein uS19.</text>
</comment>
<keyword evidence="3 5" id="KW-0698">rRNA processing</keyword>
<dbReference type="Pfam" id="PF01782">
    <property type="entry name" value="RimM"/>
    <property type="match status" value="1"/>
</dbReference>
<dbReference type="RefSeq" id="WP_035455021.1">
    <property type="nucleotide sequence ID" value="NZ_AZGA01000001.1"/>
</dbReference>
<evidence type="ECO:0000256" key="2">
    <source>
        <dbReference type="ARBA" id="ARBA00022517"/>
    </source>
</evidence>
<dbReference type="InterPro" id="IPR036976">
    <property type="entry name" value="RimM_N_sf"/>
</dbReference>
<dbReference type="InterPro" id="IPR002676">
    <property type="entry name" value="RimM_N"/>
</dbReference>
<dbReference type="InterPro" id="IPR011961">
    <property type="entry name" value="RimM"/>
</dbReference>
<sequence>MTEQKYYKVGKIVNTQGIKGEVRVMAETDFSDRRFAIGAKLYIDAKTEKIPVQIVSVRKQKNLWIVKFDAFSDINAVELYKGADLLVANDDRAADELNDDEYYYHDIIGLNIIDATTTEVYGPVKEILALGPNDVWVVDSPKYGEILIPFLKAIFKKIDIQAGTALVELPEGLIREN</sequence>
<keyword evidence="4 5" id="KW-0143">Chaperone</keyword>
<dbReference type="SUPFAM" id="SSF50346">
    <property type="entry name" value="PRC-barrel domain"/>
    <property type="match status" value="1"/>
</dbReference>
<dbReference type="eggNOG" id="COG0806">
    <property type="taxonomic scope" value="Bacteria"/>
</dbReference>
<feature type="domain" description="RimM N-terminal" evidence="6">
    <location>
        <begin position="9"/>
        <end position="90"/>
    </location>
</feature>
<comment type="subunit">
    <text evidence="5">Binds ribosomal protein uS19.</text>
</comment>
<keyword evidence="1 5" id="KW-0963">Cytoplasm</keyword>
<dbReference type="PANTHER" id="PTHR33692">
    <property type="entry name" value="RIBOSOME MATURATION FACTOR RIMM"/>
    <property type="match status" value="1"/>
</dbReference>
<dbReference type="InterPro" id="IPR011033">
    <property type="entry name" value="PRC_barrel-like_sf"/>
</dbReference>
<accession>X0PGQ1</accession>
<dbReference type="GO" id="GO:0006364">
    <property type="term" value="P:rRNA processing"/>
    <property type="evidence" value="ECO:0007669"/>
    <property type="project" value="UniProtKB-UniRule"/>
</dbReference>
<dbReference type="GO" id="GO:0005840">
    <property type="term" value="C:ribosome"/>
    <property type="evidence" value="ECO:0007669"/>
    <property type="project" value="InterPro"/>
</dbReference>
<dbReference type="Gene3D" id="2.40.30.60">
    <property type="entry name" value="RimM"/>
    <property type="match status" value="1"/>
</dbReference>
<comment type="function">
    <text evidence="5">An accessory protein needed during the final step in the assembly of 30S ribosomal subunit, possibly for assembly of the head region. Essential for efficient processing of 16S rRNA. May be needed both before and after RbfA during the maturation of 16S rRNA. It has affinity for free ribosomal 30S subunits but not for 70S ribosomes.</text>
</comment>
<evidence type="ECO:0000259" key="7">
    <source>
        <dbReference type="Pfam" id="PF24986"/>
    </source>
</evidence>
<dbReference type="Gene3D" id="2.30.30.240">
    <property type="entry name" value="PRC-barrel domain"/>
    <property type="match status" value="1"/>
</dbReference>
<keyword evidence="9" id="KW-1185">Reference proteome</keyword>
<dbReference type="NCBIfam" id="TIGR02273">
    <property type="entry name" value="16S_RimM"/>
    <property type="match status" value="1"/>
</dbReference>
<dbReference type="PANTHER" id="PTHR33692:SF1">
    <property type="entry name" value="RIBOSOME MATURATION FACTOR RIMM"/>
    <property type="match status" value="1"/>
</dbReference>
<evidence type="ECO:0000256" key="4">
    <source>
        <dbReference type="ARBA" id="ARBA00023186"/>
    </source>
</evidence>
<evidence type="ECO:0000256" key="5">
    <source>
        <dbReference type="HAMAP-Rule" id="MF_00014"/>
    </source>
</evidence>
<proteinExistence type="inferred from homology"/>
<gene>
    <name evidence="5" type="primary">rimM</name>
    <name evidence="8" type="ORF">FC83_GL002230</name>
</gene>